<dbReference type="InterPro" id="IPR023214">
    <property type="entry name" value="HAD_sf"/>
</dbReference>
<dbReference type="CDD" id="cd01427">
    <property type="entry name" value="HAD_like"/>
    <property type="match status" value="1"/>
</dbReference>
<dbReference type="EMBL" id="MN739458">
    <property type="protein sequence ID" value="QHT05732.1"/>
    <property type="molecule type" value="Genomic_DNA"/>
</dbReference>
<evidence type="ECO:0000313" key="1">
    <source>
        <dbReference type="EMBL" id="QHT05732.1"/>
    </source>
</evidence>
<proteinExistence type="predicted"/>
<dbReference type="SUPFAM" id="SSF56784">
    <property type="entry name" value="HAD-like"/>
    <property type="match status" value="1"/>
</dbReference>
<organism evidence="1">
    <name type="scientific">viral metagenome</name>
    <dbReference type="NCBI Taxonomy" id="1070528"/>
    <lineage>
        <taxon>unclassified sequences</taxon>
        <taxon>metagenomes</taxon>
        <taxon>organismal metagenomes</taxon>
    </lineage>
</organism>
<protein>
    <recommendedName>
        <fullName evidence="2">Polynucleotide kinase</fullName>
    </recommendedName>
</protein>
<name>A0A6C0CNP6_9ZZZZ</name>
<dbReference type="AlphaFoldDB" id="A0A6C0CNP6"/>
<sequence length="118" mass="13794">MDINRSVKENDAVMFDIDDTLISSRDKKVIEPVYNIYKSVKEKGYKIVIITARPGFQENIEWTERQLREINVQYDVLVFTPPENKGKFKRNSNYNYILSVGDMDTDLTDSVYSIKISM</sequence>
<dbReference type="Gene3D" id="3.40.50.1000">
    <property type="entry name" value="HAD superfamily/HAD-like"/>
    <property type="match status" value="1"/>
</dbReference>
<dbReference type="Pfam" id="PF08282">
    <property type="entry name" value="Hydrolase_3"/>
    <property type="match status" value="1"/>
</dbReference>
<reference evidence="1" key="1">
    <citation type="journal article" date="2020" name="Nature">
        <title>Giant virus diversity and host interactions through global metagenomics.</title>
        <authorList>
            <person name="Schulz F."/>
            <person name="Roux S."/>
            <person name="Paez-Espino D."/>
            <person name="Jungbluth S."/>
            <person name="Walsh D.A."/>
            <person name="Denef V.J."/>
            <person name="McMahon K.D."/>
            <person name="Konstantinidis K.T."/>
            <person name="Eloe-Fadrosh E.A."/>
            <person name="Kyrpides N.C."/>
            <person name="Woyke T."/>
        </authorList>
    </citation>
    <scope>NUCLEOTIDE SEQUENCE</scope>
    <source>
        <strain evidence="1">GVMAG-M-3300021389-45</strain>
    </source>
</reference>
<evidence type="ECO:0008006" key="2">
    <source>
        <dbReference type="Google" id="ProtNLM"/>
    </source>
</evidence>
<dbReference type="InterPro" id="IPR036412">
    <property type="entry name" value="HAD-like_sf"/>
</dbReference>
<accession>A0A6C0CNP6</accession>